<dbReference type="EMBL" id="BMKL01000001">
    <property type="protein sequence ID" value="GGE00638.1"/>
    <property type="molecule type" value="Genomic_DNA"/>
</dbReference>
<comment type="caution">
    <text evidence="2">The sequence shown here is derived from an EMBL/GenBank/DDBJ whole genome shotgun (WGS) entry which is preliminary data.</text>
</comment>
<sequence>MLITFCLIAAVLVTGALVYGWVHTTKLKIRHGYPLQSMWGQPLRPSTTAEAEERVSLLTQENAQLKAQVGSMRERLETVERIVTDGGYRLTHEIERLRDGSEKVQ</sequence>
<reference evidence="3" key="1">
    <citation type="journal article" date="2019" name="Int. J. Syst. Evol. Microbiol.">
        <title>The Global Catalogue of Microorganisms (GCM) 10K type strain sequencing project: providing services to taxonomists for standard genome sequencing and annotation.</title>
        <authorList>
            <consortium name="The Broad Institute Genomics Platform"/>
            <consortium name="The Broad Institute Genome Sequencing Center for Infectious Disease"/>
            <person name="Wu L."/>
            <person name="Ma J."/>
        </authorList>
    </citation>
    <scope>NUCLEOTIDE SEQUENCE [LARGE SCALE GENOMIC DNA]</scope>
    <source>
        <strain evidence="3">CGMCC 1.15959</strain>
    </source>
</reference>
<dbReference type="Proteomes" id="UP000619041">
    <property type="component" value="Unassembled WGS sequence"/>
</dbReference>
<feature type="coiled-coil region" evidence="1">
    <location>
        <begin position="48"/>
        <end position="82"/>
    </location>
</feature>
<gene>
    <name evidence="2" type="ORF">GCM10011515_20530</name>
</gene>
<keyword evidence="1" id="KW-0175">Coiled coil</keyword>
<protein>
    <submittedName>
        <fullName evidence="2">Uncharacterized protein</fullName>
    </submittedName>
</protein>
<name>A0ABQ1S9D2_9SPHN</name>
<proteinExistence type="predicted"/>
<evidence type="ECO:0000313" key="2">
    <source>
        <dbReference type="EMBL" id="GGE00638.1"/>
    </source>
</evidence>
<evidence type="ECO:0000313" key="3">
    <source>
        <dbReference type="Proteomes" id="UP000619041"/>
    </source>
</evidence>
<evidence type="ECO:0000256" key="1">
    <source>
        <dbReference type="SAM" id="Coils"/>
    </source>
</evidence>
<accession>A0ABQ1S9D2</accession>
<keyword evidence="3" id="KW-1185">Reference proteome</keyword>
<organism evidence="2 3">
    <name type="scientific">Tsuneonella deserti</name>
    <dbReference type="NCBI Taxonomy" id="2035528"/>
    <lineage>
        <taxon>Bacteria</taxon>
        <taxon>Pseudomonadati</taxon>
        <taxon>Pseudomonadota</taxon>
        <taxon>Alphaproteobacteria</taxon>
        <taxon>Sphingomonadales</taxon>
        <taxon>Erythrobacteraceae</taxon>
        <taxon>Tsuneonella</taxon>
    </lineage>
</organism>